<dbReference type="EMBL" id="JAATJB010000024">
    <property type="protein sequence ID" value="NJB99924.1"/>
    <property type="molecule type" value="Genomic_DNA"/>
</dbReference>
<dbReference type="Proteomes" id="UP000531251">
    <property type="component" value="Unassembled WGS sequence"/>
</dbReference>
<feature type="region of interest" description="Disordered" evidence="1">
    <location>
        <begin position="49"/>
        <end position="84"/>
    </location>
</feature>
<proteinExistence type="predicted"/>
<evidence type="ECO:0000313" key="3">
    <source>
        <dbReference type="Proteomes" id="UP000531251"/>
    </source>
</evidence>
<evidence type="ECO:0000313" key="2">
    <source>
        <dbReference type="EMBL" id="NJB99924.1"/>
    </source>
</evidence>
<comment type="caution">
    <text evidence="2">The sequence shown here is derived from an EMBL/GenBank/DDBJ whole genome shotgun (WGS) entry which is preliminary data.</text>
</comment>
<reference evidence="2 3" key="1">
    <citation type="submission" date="2020-03" db="EMBL/GenBank/DDBJ databases">
        <title>Genomic Encyclopedia of Type Strains, Phase IV (KMG-IV): sequencing the most valuable type-strain genomes for metagenomic binning, comparative biology and taxonomic classification.</title>
        <authorList>
            <person name="Goeker M."/>
        </authorList>
    </citation>
    <scope>NUCLEOTIDE SEQUENCE [LARGE SCALE GENOMIC DNA]</scope>
    <source>
        <strain evidence="2 3">DSM 7225</strain>
    </source>
</reference>
<sequence length="84" mass="9537">MRNVDDYHYARAVAELDVAQRSLCPEAVQAQYTLAELHLERASARRPPNLFELRGDSPESAGRFRQSLAEDGSVVPLRQRRGRD</sequence>
<gene>
    <name evidence="2" type="ORF">GGR89_004272</name>
</gene>
<organism evidence="2 3">
    <name type="scientific">Sphingomonas trueperi</name>
    <dbReference type="NCBI Taxonomy" id="53317"/>
    <lineage>
        <taxon>Bacteria</taxon>
        <taxon>Pseudomonadati</taxon>
        <taxon>Pseudomonadota</taxon>
        <taxon>Alphaproteobacteria</taxon>
        <taxon>Sphingomonadales</taxon>
        <taxon>Sphingomonadaceae</taxon>
        <taxon>Sphingomonas</taxon>
    </lineage>
</organism>
<evidence type="ECO:0000256" key="1">
    <source>
        <dbReference type="SAM" id="MobiDB-lite"/>
    </source>
</evidence>
<dbReference type="AlphaFoldDB" id="A0A7X5Y2I9"/>
<dbReference type="RefSeq" id="WP_125977414.1">
    <property type="nucleotide sequence ID" value="NZ_BAAADY010000037.1"/>
</dbReference>
<name>A0A7X5Y2I9_9SPHN</name>
<protein>
    <submittedName>
        <fullName evidence="2">Uncharacterized protein</fullName>
    </submittedName>
</protein>
<accession>A0A7X5Y2I9</accession>
<keyword evidence="3" id="KW-1185">Reference proteome</keyword>